<proteinExistence type="predicted"/>
<name>A0A6C0HJM9_9ZZZZ</name>
<evidence type="ECO:0000313" key="2">
    <source>
        <dbReference type="EMBL" id="QHT80871.1"/>
    </source>
</evidence>
<accession>A0A6C0HJM9</accession>
<reference evidence="2" key="1">
    <citation type="journal article" date="2020" name="Nature">
        <title>Giant virus diversity and host interactions through global metagenomics.</title>
        <authorList>
            <person name="Schulz F."/>
            <person name="Roux S."/>
            <person name="Paez-Espino D."/>
            <person name="Jungbluth S."/>
            <person name="Walsh D.A."/>
            <person name="Denef V.J."/>
            <person name="McMahon K.D."/>
            <person name="Konstantinidis K.T."/>
            <person name="Eloe-Fadrosh E.A."/>
            <person name="Kyrpides N.C."/>
            <person name="Woyke T."/>
        </authorList>
    </citation>
    <scope>NUCLEOTIDE SEQUENCE</scope>
    <source>
        <strain evidence="2">GVMAG-M-3300023184-121</strain>
    </source>
</reference>
<evidence type="ECO:0000256" key="1">
    <source>
        <dbReference type="SAM" id="Phobius"/>
    </source>
</evidence>
<keyword evidence="1" id="KW-0472">Membrane</keyword>
<organism evidence="2">
    <name type="scientific">viral metagenome</name>
    <dbReference type="NCBI Taxonomy" id="1070528"/>
    <lineage>
        <taxon>unclassified sequences</taxon>
        <taxon>metagenomes</taxon>
        <taxon>organismal metagenomes</taxon>
    </lineage>
</organism>
<protein>
    <submittedName>
        <fullName evidence="2">Uncharacterized protein</fullName>
    </submittedName>
</protein>
<dbReference type="EMBL" id="MN739975">
    <property type="protein sequence ID" value="QHT80871.1"/>
    <property type="molecule type" value="Genomic_DNA"/>
</dbReference>
<dbReference type="AlphaFoldDB" id="A0A6C0HJM9"/>
<keyword evidence="1" id="KW-0812">Transmembrane</keyword>
<sequence>MSFSCPSQTIATDTEMNAPYRGTNPLMPSTTVDAAGRDTVGLMTQASVNQIIATLKSNGTIPNPDQADPAAYLTKQATLLTNAKSEYCFYESRYKYALDKLFTAIRENYKTTSTNDTSDVQTKINGLLEKTQRINKNLNDLIQIMIAITDIMMTVNTSMDSEIDTYTRSLNEHQRRLQEQGTILNSNQVTMKLNKQMVEYTEEKSHYTDNLMKMYGVLNIVAVGLLIYVYKAAGDE</sequence>
<feature type="transmembrane region" description="Helical" evidence="1">
    <location>
        <begin position="214"/>
        <end position="233"/>
    </location>
</feature>
<keyword evidence="1" id="KW-1133">Transmembrane helix</keyword>